<comment type="caution">
    <text evidence="3">The sequence shown here is derived from an EMBL/GenBank/DDBJ whole genome shotgun (WGS) entry which is preliminary data.</text>
</comment>
<sequence length="222" mass="24645">MKKITFLFLLLSNIISAQEITQELENFSEVKVYNGLEVELIRADTNKAVVDGESKEDVTITAEDGVLKVKMRLDNIWKRDNTRIQIYYSDLKKLNSFQSSVIRVEGKIEQQELELQVQEGSLIFVDVDVENLIARAFTGGEIDVEGKANSQEITVRAGGKFYGRNLKSENVEVEISAGGVGDIYASNKVTAKVRAGGTVNVYGDPQVIDKQTLLGGKIIRKN</sequence>
<feature type="signal peptide" evidence="1">
    <location>
        <begin position="1"/>
        <end position="17"/>
    </location>
</feature>
<name>A0ABU3CLK8_9FLAO</name>
<accession>A0ABU3CLK8</accession>
<dbReference type="RefSeq" id="WP_311495354.1">
    <property type="nucleotide sequence ID" value="NZ_JAVRHO010000014.1"/>
</dbReference>
<organism evidence="3 4">
    <name type="scientific">Autumnicola lenta</name>
    <dbReference type="NCBI Taxonomy" id="3075593"/>
    <lineage>
        <taxon>Bacteria</taxon>
        <taxon>Pseudomonadati</taxon>
        <taxon>Bacteroidota</taxon>
        <taxon>Flavobacteriia</taxon>
        <taxon>Flavobacteriales</taxon>
        <taxon>Flavobacteriaceae</taxon>
        <taxon>Autumnicola</taxon>
    </lineage>
</organism>
<gene>
    <name evidence="3" type="ORF">RM545_11140</name>
</gene>
<keyword evidence="4" id="KW-1185">Reference proteome</keyword>
<evidence type="ECO:0000256" key="1">
    <source>
        <dbReference type="SAM" id="SignalP"/>
    </source>
</evidence>
<proteinExistence type="predicted"/>
<evidence type="ECO:0000313" key="4">
    <source>
        <dbReference type="Proteomes" id="UP001245285"/>
    </source>
</evidence>
<protein>
    <submittedName>
        <fullName evidence="3">Head GIN domain-containing protein</fullName>
    </submittedName>
</protein>
<dbReference type="EMBL" id="JAVRHO010000014">
    <property type="protein sequence ID" value="MDT0647244.1"/>
    <property type="molecule type" value="Genomic_DNA"/>
</dbReference>
<dbReference type="Pfam" id="PF10988">
    <property type="entry name" value="DUF2807"/>
    <property type="match status" value="1"/>
</dbReference>
<dbReference type="InterPro" id="IPR021255">
    <property type="entry name" value="DUF2807"/>
</dbReference>
<dbReference type="Proteomes" id="UP001245285">
    <property type="component" value="Unassembled WGS sequence"/>
</dbReference>
<evidence type="ECO:0000259" key="2">
    <source>
        <dbReference type="Pfam" id="PF10988"/>
    </source>
</evidence>
<feature type="domain" description="Putative auto-transporter adhesin head GIN" evidence="2">
    <location>
        <begin position="26"/>
        <end position="205"/>
    </location>
</feature>
<dbReference type="Gene3D" id="2.160.20.120">
    <property type="match status" value="1"/>
</dbReference>
<reference evidence="3 4" key="1">
    <citation type="submission" date="2023-09" db="EMBL/GenBank/DDBJ databases">
        <authorList>
            <person name="Rey-Velasco X."/>
        </authorList>
    </citation>
    <scope>NUCLEOTIDE SEQUENCE [LARGE SCALE GENOMIC DNA]</scope>
    <source>
        <strain evidence="3 4">F260</strain>
    </source>
</reference>
<evidence type="ECO:0000313" key="3">
    <source>
        <dbReference type="EMBL" id="MDT0647244.1"/>
    </source>
</evidence>
<keyword evidence="1" id="KW-0732">Signal</keyword>
<feature type="chain" id="PRO_5047533663" evidence="1">
    <location>
        <begin position="18"/>
        <end position="222"/>
    </location>
</feature>